<dbReference type="PIRSF" id="PIRSF009283">
    <property type="entry name" value="HPP_dOase"/>
    <property type="match status" value="1"/>
</dbReference>
<feature type="domain" description="VOC" evidence="7">
    <location>
        <begin position="22"/>
        <end position="148"/>
    </location>
</feature>
<dbReference type="Pfam" id="PF00903">
    <property type="entry name" value="Glyoxalase"/>
    <property type="match status" value="1"/>
</dbReference>
<dbReference type="Gene3D" id="3.10.180.10">
    <property type="entry name" value="2,3-Dihydroxybiphenyl 1,2-Dioxygenase, domain 1"/>
    <property type="match status" value="2"/>
</dbReference>
<dbReference type="InterPro" id="IPR037523">
    <property type="entry name" value="VOC_core"/>
</dbReference>
<keyword evidence="3" id="KW-0677">Repeat</keyword>
<dbReference type="EMBL" id="JADKIO010000012">
    <property type="protein sequence ID" value="MBK9797847.1"/>
    <property type="molecule type" value="Genomic_DNA"/>
</dbReference>
<keyword evidence="4 5" id="KW-0408">Iron</keyword>
<keyword evidence="8" id="KW-0560">Oxidoreductase</keyword>
<comment type="caution">
    <text evidence="8">The sequence shown here is derived from an EMBL/GenBank/DDBJ whole genome shotgun (WGS) entry which is preliminary data.</text>
</comment>
<evidence type="ECO:0000256" key="1">
    <source>
        <dbReference type="ARBA" id="ARBA00005877"/>
    </source>
</evidence>
<dbReference type="GO" id="GO:0046872">
    <property type="term" value="F:metal ion binding"/>
    <property type="evidence" value="ECO:0007669"/>
    <property type="project" value="UniProtKB-KW"/>
</dbReference>
<evidence type="ECO:0000259" key="7">
    <source>
        <dbReference type="PROSITE" id="PS51819"/>
    </source>
</evidence>
<name>A0A9D7SJZ8_9BACT</name>
<gene>
    <name evidence="8" type="primary">hppD</name>
    <name evidence="8" type="ORF">IPP58_15475</name>
</gene>
<evidence type="ECO:0000256" key="5">
    <source>
        <dbReference type="PIRSR" id="PIRSR009283-1"/>
    </source>
</evidence>
<dbReference type="NCBIfam" id="TIGR01263">
    <property type="entry name" value="4HPPD"/>
    <property type="match status" value="1"/>
</dbReference>
<dbReference type="Pfam" id="PF14696">
    <property type="entry name" value="Glyoxalase_5"/>
    <property type="match status" value="1"/>
</dbReference>
<dbReference type="InterPro" id="IPR041735">
    <property type="entry name" value="4OHPhenylPyrv_dOase_C"/>
</dbReference>
<reference evidence="8" key="1">
    <citation type="submission" date="2020-10" db="EMBL/GenBank/DDBJ databases">
        <title>Connecting structure to function with the recovery of over 1000 high-quality activated sludge metagenome-assembled genomes encoding full-length rRNA genes using long-read sequencing.</title>
        <authorList>
            <person name="Singleton C.M."/>
            <person name="Petriglieri F."/>
            <person name="Kristensen J.M."/>
            <person name="Kirkegaard R.H."/>
            <person name="Michaelsen T.Y."/>
            <person name="Andersen M.H."/>
            <person name="Karst S.M."/>
            <person name="Dueholm M.S."/>
            <person name="Nielsen P.H."/>
            <person name="Albertsen M."/>
        </authorList>
    </citation>
    <scope>NUCLEOTIDE SEQUENCE</scope>
    <source>
        <strain evidence="8">Skiv_18-Q3-R9-52_MAXAC.067</strain>
    </source>
</reference>
<sequence>MSTPSFDLSAPTSGKSATNPMGLSGIDHFQLTGSIDRLEPLYRRLGFARVAVGRHAWGFVVHLRQQRMDILIYEADATHPAGRYFQAHGEGVCALNFAVDDLDVALAQARHRHAKVMLEPQHHELGDGAIRFAAIQGVGDVWNFLVERRGAPDVFWPGLSAEPLPAFCDPGLVRVDHLTNNVGPGEMDALVDFYERVYGFGVTREFHIRGALGTGLDSKVVQSTNNQVIIPINQPTDEKSQVQEYVTRHKGQGVQHIAMSTNDIFQTLRTLQAQGFTFLRVPDTYYELLPGRVARGGYAVREDFATVRELGVQIDGDGTGYLLQIFSEDQIGPLFFEIIQRRGNMGFGEGNFQALYDSIELDQKKRGVL</sequence>
<feature type="binding site" evidence="5">
    <location>
        <position position="177"/>
    </location>
    <ligand>
        <name>Fe cation</name>
        <dbReference type="ChEBI" id="CHEBI:24875"/>
    </ligand>
</feature>
<dbReference type="InterPro" id="IPR029068">
    <property type="entry name" value="Glyas_Bleomycin-R_OHBP_Dase"/>
</dbReference>
<keyword evidence="8" id="KW-0223">Dioxygenase</keyword>
<comment type="similarity">
    <text evidence="1">Belongs to the 4HPPD family.</text>
</comment>
<keyword evidence="2 5" id="KW-0479">Metal-binding</keyword>
<feature type="binding site" evidence="5">
    <location>
        <position position="337"/>
    </location>
    <ligand>
        <name>Fe cation</name>
        <dbReference type="ChEBI" id="CHEBI:24875"/>
    </ligand>
</feature>
<dbReference type="AlphaFoldDB" id="A0A9D7SJZ8"/>
<dbReference type="PANTHER" id="PTHR11959">
    <property type="entry name" value="4-HYDROXYPHENYLPYRUVATE DIOXYGENASE"/>
    <property type="match status" value="1"/>
</dbReference>
<feature type="binding site" evidence="5">
    <location>
        <position position="256"/>
    </location>
    <ligand>
        <name>Fe cation</name>
        <dbReference type="ChEBI" id="CHEBI:24875"/>
    </ligand>
</feature>
<evidence type="ECO:0000256" key="4">
    <source>
        <dbReference type="ARBA" id="ARBA00023004"/>
    </source>
</evidence>
<evidence type="ECO:0000256" key="6">
    <source>
        <dbReference type="SAM" id="MobiDB-lite"/>
    </source>
</evidence>
<evidence type="ECO:0000256" key="3">
    <source>
        <dbReference type="ARBA" id="ARBA00022737"/>
    </source>
</evidence>
<dbReference type="Proteomes" id="UP000886657">
    <property type="component" value="Unassembled WGS sequence"/>
</dbReference>
<dbReference type="EC" id="1.13.11.27" evidence="8"/>
<dbReference type="GO" id="GO:0003868">
    <property type="term" value="F:4-hydroxyphenylpyruvate dioxygenase activity"/>
    <property type="evidence" value="ECO:0007669"/>
    <property type="project" value="UniProtKB-EC"/>
</dbReference>
<dbReference type="CDD" id="cd07250">
    <property type="entry name" value="HPPD_C_like"/>
    <property type="match status" value="1"/>
</dbReference>
<dbReference type="PANTHER" id="PTHR11959:SF1">
    <property type="entry name" value="4-HYDROXYPHENYLPYRUVATE DIOXYGENASE"/>
    <property type="match status" value="1"/>
</dbReference>
<organism evidence="8 9">
    <name type="scientific">Candidatus Geothrix skivensis</name>
    <dbReference type="NCBI Taxonomy" id="2954439"/>
    <lineage>
        <taxon>Bacteria</taxon>
        <taxon>Pseudomonadati</taxon>
        <taxon>Acidobacteriota</taxon>
        <taxon>Holophagae</taxon>
        <taxon>Holophagales</taxon>
        <taxon>Holophagaceae</taxon>
        <taxon>Geothrix</taxon>
    </lineage>
</organism>
<feature type="domain" description="VOC" evidence="7">
    <location>
        <begin position="174"/>
        <end position="328"/>
    </location>
</feature>
<dbReference type="GO" id="GO:0006572">
    <property type="term" value="P:L-tyrosine catabolic process"/>
    <property type="evidence" value="ECO:0007669"/>
    <property type="project" value="TreeGrafter"/>
</dbReference>
<accession>A0A9D7SJZ8</accession>
<dbReference type="InterPro" id="IPR005956">
    <property type="entry name" value="4OHPhenylPyrv_dOase"/>
</dbReference>
<dbReference type="InterPro" id="IPR004360">
    <property type="entry name" value="Glyas_Fos-R_dOase_dom"/>
</dbReference>
<proteinExistence type="inferred from homology"/>
<evidence type="ECO:0000256" key="2">
    <source>
        <dbReference type="ARBA" id="ARBA00022723"/>
    </source>
</evidence>
<evidence type="ECO:0000313" key="8">
    <source>
        <dbReference type="EMBL" id="MBK9797847.1"/>
    </source>
</evidence>
<feature type="region of interest" description="Disordered" evidence="6">
    <location>
        <begin position="1"/>
        <end position="21"/>
    </location>
</feature>
<dbReference type="SUPFAM" id="SSF54593">
    <property type="entry name" value="Glyoxalase/Bleomycin resistance protein/Dihydroxybiphenyl dioxygenase"/>
    <property type="match status" value="1"/>
</dbReference>
<protein>
    <submittedName>
        <fullName evidence="8">4-hydroxyphenylpyruvate dioxygenase</fullName>
        <ecNumber evidence="8">1.13.11.27</ecNumber>
    </submittedName>
</protein>
<evidence type="ECO:0000313" key="9">
    <source>
        <dbReference type="Proteomes" id="UP000886657"/>
    </source>
</evidence>
<dbReference type="PROSITE" id="PS51819">
    <property type="entry name" value="VOC"/>
    <property type="match status" value="2"/>
</dbReference>
<comment type="cofactor">
    <cofactor evidence="5">
        <name>Fe cation</name>
        <dbReference type="ChEBI" id="CHEBI:24875"/>
    </cofactor>
    <text evidence="5">Binds 1 Fe cation per subunit.</text>
</comment>